<dbReference type="VEuPathDB" id="AmoebaDB:ACA1_071060"/>
<dbReference type="Gene3D" id="1.20.58.70">
    <property type="match status" value="1"/>
</dbReference>
<dbReference type="InterPro" id="IPR000727">
    <property type="entry name" value="T_SNARE_dom"/>
</dbReference>
<feature type="domain" description="T-SNARE coiled-coil homology" evidence="5">
    <location>
        <begin position="231"/>
        <end position="293"/>
    </location>
</feature>
<keyword evidence="7" id="KW-1185">Reference proteome</keyword>
<dbReference type="GO" id="GO:0048278">
    <property type="term" value="P:vesicle docking"/>
    <property type="evidence" value="ECO:0007669"/>
    <property type="project" value="TreeGrafter"/>
</dbReference>
<dbReference type="InterPro" id="IPR010989">
    <property type="entry name" value="SNARE"/>
</dbReference>
<dbReference type="GO" id="GO:0006906">
    <property type="term" value="P:vesicle fusion"/>
    <property type="evidence" value="ECO:0007669"/>
    <property type="project" value="TreeGrafter"/>
</dbReference>
<protein>
    <recommendedName>
        <fullName evidence="5">t-SNARE coiled-coil homology domain-containing protein</fullName>
    </recommendedName>
</protein>
<dbReference type="GO" id="GO:0005484">
    <property type="term" value="F:SNAP receptor activity"/>
    <property type="evidence" value="ECO:0007669"/>
    <property type="project" value="TreeGrafter"/>
</dbReference>
<dbReference type="GeneID" id="14924465"/>
<evidence type="ECO:0000256" key="2">
    <source>
        <dbReference type="SAM" id="Coils"/>
    </source>
</evidence>
<dbReference type="KEGG" id="acan:ACA1_071060"/>
<proteinExistence type="inferred from homology"/>
<dbReference type="GO" id="GO:0000149">
    <property type="term" value="F:SNARE binding"/>
    <property type="evidence" value="ECO:0007669"/>
    <property type="project" value="TreeGrafter"/>
</dbReference>
<evidence type="ECO:0000313" key="6">
    <source>
        <dbReference type="EMBL" id="ELR23485.1"/>
    </source>
</evidence>
<dbReference type="PANTHER" id="PTHR19957">
    <property type="entry name" value="SYNTAXIN"/>
    <property type="match status" value="1"/>
</dbReference>
<dbReference type="Proteomes" id="UP000011083">
    <property type="component" value="Unassembled WGS sequence"/>
</dbReference>
<feature type="transmembrane region" description="Helical" evidence="4">
    <location>
        <begin position="305"/>
        <end position="326"/>
    </location>
</feature>
<organism evidence="6 7">
    <name type="scientific">Acanthamoeba castellanii (strain ATCC 30010 / Neff)</name>
    <dbReference type="NCBI Taxonomy" id="1257118"/>
    <lineage>
        <taxon>Eukaryota</taxon>
        <taxon>Amoebozoa</taxon>
        <taxon>Discosea</taxon>
        <taxon>Longamoebia</taxon>
        <taxon>Centramoebida</taxon>
        <taxon>Acanthamoebidae</taxon>
        <taxon>Acanthamoeba</taxon>
    </lineage>
</organism>
<dbReference type="EMBL" id="KB007857">
    <property type="protein sequence ID" value="ELR23485.1"/>
    <property type="molecule type" value="Genomic_DNA"/>
</dbReference>
<evidence type="ECO:0000256" key="3">
    <source>
        <dbReference type="SAM" id="MobiDB-lite"/>
    </source>
</evidence>
<dbReference type="STRING" id="1257118.L8HE73"/>
<reference evidence="6 7" key="1">
    <citation type="journal article" date="2013" name="Genome Biol.">
        <title>Genome of Acanthamoeba castellanii highlights extensive lateral gene transfer and early evolution of tyrosine kinase signaling.</title>
        <authorList>
            <person name="Clarke M."/>
            <person name="Lohan A.J."/>
            <person name="Liu B."/>
            <person name="Lagkouvardos I."/>
            <person name="Roy S."/>
            <person name="Zafar N."/>
            <person name="Bertelli C."/>
            <person name="Schilde C."/>
            <person name="Kianianmomeni A."/>
            <person name="Burglin T.R."/>
            <person name="Frech C."/>
            <person name="Turcotte B."/>
            <person name="Kopec K.O."/>
            <person name="Synnott J.M."/>
            <person name="Choo C."/>
            <person name="Paponov I."/>
            <person name="Finkler A."/>
            <person name="Soon Heng Tan C."/>
            <person name="Hutchins A.P."/>
            <person name="Weinmeier T."/>
            <person name="Rattei T."/>
            <person name="Chu J.S."/>
            <person name="Gimenez G."/>
            <person name="Irimia M."/>
            <person name="Rigden D.J."/>
            <person name="Fitzpatrick D.A."/>
            <person name="Lorenzo-Morales J."/>
            <person name="Bateman A."/>
            <person name="Chiu C.H."/>
            <person name="Tang P."/>
            <person name="Hegemann P."/>
            <person name="Fromm H."/>
            <person name="Raoult D."/>
            <person name="Greub G."/>
            <person name="Miranda-Saavedra D."/>
            <person name="Chen N."/>
            <person name="Nash P."/>
            <person name="Ginger M.L."/>
            <person name="Horn M."/>
            <person name="Schaap P."/>
            <person name="Caler L."/>
            <person name="Loftus B."/>
        </authorList>
    </citation>
    <scope>NUCLEOTIDE SEQUENCE [LARGE SCALE GENOMIC DNA]</scope>
    <source>
        <strain evidence="6 7">Neff</strain>
    </source>
</reference>
<dbReference type="GO" id="GO:0031201">
    <property type="term" value="C:SNARE complex"/>
    <property type="evidence" value="ECO:0007669"/>
    <property type="project" value="TreeGrafter"/>
</dbReference>
<evidence type="ECO:0000313" key="7">
    <source>
        <dbReference type="Proteomes" id="UP000011083"/>
    </source>
</evidence>
<feature type="region of interest" description="Disordered" evidence="3">
    <location>
        <begin position="175"/>
        <end position="202"/>
    </location>
</feature>
<dbReference type="SUPFAM" id="SSF47661">
    <property type="entry name" value="t-snare proteins"/>
    <property type="match status" value="1"/>
</dbReference>
<evidence type="ECO:0000256" key="1">
    <source>
        <dbReference type="ARBA" id="ARBA00009063"/>
    </source>
</evidence>
<dbReference type="Gene3D" id="1.20.5.110">
    <property type="match status" value="1"/>
</dbReference>
<comment type="similarity">
    <text evidence="1">Belongs to the syntaxin family.</text>
</comment>
<dbReference type="InterPro" id="IPR045242">
    <property type="entry name" value="Syntaxin"/>
</dbReference>
<accession>L8HE73</accession>
<name>L8HE73_ACACF</name>
<keyword evidence="2" id="KW-0175">Coiled coil</keyword>
<dbReference type="GO" id="GO:0006886">
    <property type="term" value="P:intracellular protein transport"/>
    <property type="evidence" value="ECO:0007669"/>
    <property type="project" value="TreeGrafter"/>
</dbReference>
<gene>
    <name evidence="6" type="ORF">ACA1_071060</name>
</gene>
<evidence type="ECO:0000256" key="4">
    <source>
        <dbReference type="SAM" id="Phobius"/>
    </source>
</evidence>
<dbReference type="SMART" id="SM00397">
    <property type="entry name" value="t_SNARE"/>
    <property type="match status" value="1"/>
</dbReference>
<keyword evidence="4" id="KW-0472">Membrane</keyword>
<sequence>MKVACLKREVKLLDHAPEPSSGDFGVDADPTVNGKVRGEFELSLQASGEEAQHLEQFFAGVDALKEAMRRVKATNRRLRDLHEQAFDVESPPTSANEAHELREAFARLVAKNEAQFEDVRERTLDLKDVPLESDSFRRLKHNILNGTNMKSAQLLLDFKSVLKDHNQRLKEETWRQLKEQRLDPQGNALENDEDDDDDDDFHDARAFDPNTEQVGDFMQKFVFREKASSAKKYLEEKQRDLEVIEKNMMELNELMKDFAVMVESANEPLDQIDTYLRGTKANMVMVEENLRQAKYKVMGMRKKKLFTALGVAVVVIVVVAVVVGLVCLL</sequence>
<dbReference type="GO" id="GO:0012505">
    <property type="term" value="C:endomembrane system"/>
    <property type="evidence" value="ECO:0007669"/>
    <property type="project" value="TreeGrafter"/>
</dbReference>
<dbReference type="RefSeq" id="XP_004353013.1">
    <property type="nucleotide sequence ID" value="XM_004352961.1"/>
</dbReference>
<dbReference type="PROSITE" id="PS50192">
    <property type="entry name" value="T_SNARE"/>
    <property type="match status" value="1"/>
</dbReference>
<keyword evidence="4" id="KW-0812">Transmembrane</keyword>
<feature type="coiled-coil region" evidence="2">
    <location>
        <begin position="227"/>
        <end position="254"/>
    </location>
</feature>
<feature type="compositionally biased region" description="Acidic residues" evidence="3">
    <location>
        <begin position="190"/>
        <end position="201"/>
    </location>
</feature>
<dbReference type="OrthoDB" id="75754at2759"/>
<evidence type="ECO:0000259" key="5">
    <source>
        <dbReference type="PROSITE" id="PS50192"/>
    </source>
</evidence>
<keyword evidence="4" id="KW-1133">Transmembrane helix</keyword>
<dbReference type="AlphaFoldDB" id="L8HE73"/>